<name>H1S2P5_9BURK</name>
<dbReference type="PANTHER" id="PTHR43705">
    <property type="entry name" value="HYDROXYACYLGLUTATHIONE HYDROLASE"/>
    <property type="match status" value="1"/>
</dbReference>
<dbReference type="InterPro" id="IPR036866">
    <property type="entry name" value="RibonucZ/Hydroxyglut_hydro"/>
</dbReference>
<dbReference type="EC" id="3.1.2.6" evidence="7"/>
<evidence type="ECO:0000313" key="10">
    <source>
        <dbReference type="Proteomes" id="UP000005808"/>
    </source>
</evidence>
<feature type="binding site" evidence="7">
    <location>
        <position position="62"/>
    </location>
    <ligand>
        <name>Zn(2+)</name>
        <dbReference type="ChEBI" id="CHEBI:29105"/>
        <label>1</label>
    </ligand>
</feature>
<dbReference type="AlphaFoldDB" id="H1S2P5"/>
<dbReference type="InterPro" id="IPR032282">
    <property type="entry name" value="HAGH_C"/>
</dbReference>
<evidence type="ECO:0000256" key="5">
    <source>
        <dbReference type="ARBA" id="ARBA00022801"/>
    </source>
</evidence>
<feature type="binding site" evidence="7">
    <location>
        <position position="65"/>
    </location>
    <ligand>
        <name>Zn(2+)</name>
        <dbReference type="ChEBI" id="CHEBI:29105"/>
        <label>2</label>
    </ligand>
</feature>
<comment type="catalytic activity">
    <reaction evidence="1 7">
        <text>an S-(2-hydroxyacyl)glutathione + H2O = a 2-hydroxy carboxylate + glutathione + H(+)</text>
        <dbReference type="Rhea" id="RHEA:21864"/>
        <dbReference type="ChEBI" id="CHEBI:15377"/>
        <dbReference type="ChEBI" id="CHEBI:15378"/>
        <dbReference type="ChEBI" id="CHEBI:57925"/>
        <dbReference type="ChEBI" id="CHEBI:58896"/>
        <dbReference type="ChEBI" id="CHEBI:71261"/>
        <dbReference type="EC" id="3.1.2.6"/>
    </reaction>
</comment>
<evidence type="ECO:0000256" key="7">
    <source>
        <dbReference type="HAMAP-Rule" id="MF_01374"/>
    </source>
</evidence>
<dbReference type="OrthoDB" id="9802248at2"/>
<dbReference type="Pfam" id="PF16123">
    <property type="entry name" value="HAGH_C"/>
    <property type="match status" value="1"/>
</dbReference>
<dbReference type="PANTHER" id="PTHR43705:SF1">
    <property type="entry name" value="HYDROXYACYLGLUTATHIONE HYDROLASE GLOB"/>
    <property type="match status" value="1"/>
</dbReference>
<dbReference type="Gene3D" id="3.60.15.10">
    <property type="entry name" value="Ribonuclease Z/Hydroxyacylglutathione hydrolase-like"/>
    <property type="match status" value="1"/>
</dbReference>
<comment type="subunit">
    <text evidence="7">Monomer.</text>
</comment>
<dbReference type="NCBIfam" id="TIGR03413">
    <property type="entry name" value="GSH_gloB"/>
    <property type="match status" value="1"/>
</dbReference>
<accession>H1S2P5</accession>
<dbReference type="HAMAP" id="MF_01374">
    <property type="entry name" value="Glyoxalase_2"/>
    <property type="match status" value="1"/>
</dbReference>
<dbReference type="GO" id="GO:0004416">
    <property type="term" value="F:hydroxyacylglutathione hydrolase activity"/>
    <property type="evidence" value="ECO:0007669"/>
    <property type="project" value="UniProtKB-UniRule"/>
</dbReference>
<comment type="caution">
    <text evidence="9">The sequence shown here is derived from an EMBL/GenBank/DDBJ whole genome shotgun (WGS) entry which is preliminary data.</text>
</comment>
<comment type="cofactor">
    <cofactor evidence="7">
        <name>Zn(2+)</name>
        <dbReference type="ChEBI" id="CHEBI:29105"/>
    </cofactor>
    <text evidence="7">Binds 2 Zn(2+) ions per subunit.</text>
</comment>
<feature type="binding site" evidence="7">
    <location>
        <position position="147"/>
    </location>
    <ligand>
        <name>Zn(2+)</name>
        <dbReference type="ChEBI" id="CHEBI:29105"/>
        <label>2</label>
    </ligand>
</feature>
<evidence type="ECO:0000256" key="6">
    <source>
        <dbReference type="ARBA" id="ARBA00022833"/>
    </source>
</evidence>
<dbReference type="PIRSF" id="PIRSF005457">
    <property type="entry name" value="Glx"/>
    <property type="match status" value="1"/>
</dbReference>
<comment type="pathway">
    <text evidence="2 7">Secondary metabolite metabolism; methylglyoxal degradation; (R)-lactate from methylglyoxal: step 2/2.</text>
</comment>
<dbReference type="SUPFAM" id="SSF56281">
    <property type="entry name" value="Metallo-hydrolase/oxidoreductase"/>
    <property type="match status" value="1"/>
</dbReference>
<dbReference type="GO" id="GO:0019243">
    <property type="term" value="P:methylglyoxal catabolic process to D-lactate via S-lactoyl-glutathione"/>
    <property type="evidence" value="ECO:0007669"/>
    <property type="project" value="UniProtKB-UniRule"/>
</dbReference>
<keyword evidence="6 7" id="KW-0862">Zinc</keyword>
<dbReference type="SMART" id="SM00849">
    <property type="entry name" value="Lactamase_B"/>
    <property type="match status" value="1"/>
</dbReference>
<dbReference type="Proteomes" id="UP000005808">
    <property type="component" value="Unassembled WGS sequence"/>
</dbReference>
<feature type="binding site" evidence="7">
    <location>
        <position position="147"/>
    </location>
    <ligand>
        <name>Zn(2+)</name>
        <dbReference type="ChEBI" id="CHEBI:29105"/>
        <label>1</label>
    </ligand>
</feature>
<feature type="domain" description="Metallo-beta-lactamase" evidence="8">
    <location>
        <begin position="19"/>
        <end position="185"/>
    </location>
</feature>
<dbReference type="UniPathway" id="UPA00619">
    <property type="reaction ID" value="UER00676"/>
</dbReference>
<evidence type="ECO:0000256" key="2">
    <source>
        <dbReference type="ARBA" id="ARBA00004963"/>
    </source>
</evidence>
<dbReference type="InterPro" id="IPR050110">
    <property type="entry name" value="Glyoxalase_II_hydrolase"/>
</dbReference>
<proteinExistence type="inferred from homology"/>
<dbReference type="InterPro" id="IPR035680">
    <property type="entry name" value="Clx_II_MBL"/>
</dbReference>
<dbReference type="CDD" id="cd07723">
    <property type="entry name" value="hydroxyacylglutathione_hydrolase_MBL-fold"/>
    <property type="match status" value="1"/>
</dbReference>
<sequence>MLKVEPIPAFQEPIPAFQDNYIWAIHDGHCAAVVDPGEAAPVEAFLAREGLTLGAIVITHHHGDHQGGVAGLLAAHPTAPDGAPLPVIGPAGERIGARTVAVREGDAVTVAYPSLQFKVLDVPGHTAGHVAYVADLPGAGPSVFCGDTLFASGCGRLFEGSPAQMLSSLDKLAALPGATRVYCAHEYTRSNVRFARAVEPHNAELAAWEARVDALRAVGTPTVPTTIGQEREVNPFLRSRVPAVREAVAAHAGGVAGNDAAAFGALRGWKDNFR</sequence>
<dbReference type="PATRIC" id="fig|1127483.3.peg.1988"/>
<comment type="similarity">
    <text evidence="3 7">Belongs to the metallo-beta-lactamase superfamily. Glyoxalase II family.</text>
</comment>
<reference evidence="9 10" key="1">
    <citation type="journal article" date="2012" name="J. Bacteriol.">
        <title>De Novo Genome Project of Cupriavidus basilensis OR16.</title>
        <authorList>
            <person name="Cserhati M."/>
            <person name="Kriszt B."/>
            <person name="Szoboszlay S."/>
            <person name="Toth A."/>
            <person name="Szabo I."/>
            <person name="Tancsics A."/>
            <person name="Nagy I."/>
            <person name="Horvath B."/>
            <person name="Nagy I."/>
            <person name="Kukolya J."/>
        </authorList>
    </citation>
    <scope>NUCLEOTIDE SEQUENCE [LARGE SCALE GENOMIC DNA]</scope>
    <source>
        <strain evidence="9 10">OR16</strain>
    </source>
</reference>
<dbReference type="EMBL" id="AHJE01000022">
    <property type="protein sequence ID" value="EHP43110.1"/>
    <property type="molecule type" value="Genomic_DNA"/>
</dbReference>
<feature type="binding site" evidence="7">
    <location>
        <position position="125"/>
    </location>
    <ligand>
        <name>Zn(2+)</name>
        <dbReference type="ChEBI" id="CHEBI:29105"/>
        <label>1</label>
    </ligand>
</feature>
<evidence type="ECO:0000256" key="3">
    <source>
        <dbReference type="ARBA" id="ARBA00006759"/>
    </source>
</evidence>
<gene>
    <name evidence="7" type="primary">gloB</name>
    <name evidence="9" type="ORF">OR16_09954</name>
</gene>
<feature type="binding site" evidence="7">
    <location>
        <position position="185"/>
    </location>
    <ligand>
        <name>Zn(2+)</name>
        <dbReference type="ChEBI" id="CHEBI:29105"/>
        <label>2</label>
    </ligand>
</feature>
<keyword evidence="4 7" id="KW-0479">Metal-binding</keyword>
<protein>
    <recommendedName>
        <fullName evidence="7">Hydroxyacylglutathione hydrolase</fullName>
        <ecNumber evidence="7">3.1.2.6</ecNumber>
    </recommendedName>
    <alternativeName>
        <fullName evidence="7">Glyoxalase II</fullName>
        <shortName evidence="7">Glx II</shortName>
    </alternativeName>
</protein>
<evidence type="ECO:0000259" key="8">
    <source>
        <dbReference type="SMART" id="SM00849"/>
    </source>
</evidence>
<keyword evidence="5 7" id="KW-0378">Hydrolase</keyword>
<evidence type="ECO:0000256" key="4">
    <source>
        <dbReference type="ARBA" id="ARBA00022723"/>
    </source>
</evidence>
<dbReference type="InterPro" id="IPR017782">
    <property type="entry name" value="Hydroxyacylglutathione_Hdrlase"/>
</dbReference>
<feature type="binding site" evidence="7">
    <location>
        <position position="60"/>
    </location>
    <ligand>
        <name>Zn(2+)</name>
        <dbReference type="ChEBI" id="CHEBI:29105"/>
        <label>1</label>
    </ligand>
</feature>
<evidence type="ECO:0000313" key="9">
    <source>
        <dbReference type="EMBL" id="EHP43110.1"/>
    </source>
</evidence>
<dbReference type="RefSeq" id="WP_006157678.1">
    <property type="nucleotide sequence ID" value="NZ_AHJE01000022.1"/>
</dbReference>
<organism evidence="9 10">
    <name type="scientific">Cupriavidus basilensis OR16</name>
    <dbReference type="NCBI Taxonomy" id="1127483"/>
    <lineage>
        <taxon>Bacteria</taxon>
        <taxon>Pseudomonadati</taxon>
        <taxon>Pseudomonadota</taxon>
        <taxon>Betaproteobacteria</taxon>
        <taxon>Burkholderiales</taxon>
        <taxon>Burkholderiaceae</taxon>
        <taxon>Cupriavidus</taxon>
    </lineage>
</organism>
<dbReference type="InterPro" id="IPR001279">
    <property type="entry name" value="Metallo-B-lactamas"/>
</dbReference>
<dbReference type="GO" id="GO:0046872">
    <property type="term" value="F:metal ion binding"/>
    <property type="evidence" value="ECO:0007669"/>
    <property type="project" value="UniProtKB-KW"/>
</dbReference>
<dbReference type="Pfam" id="PF00753">
    <property type="entry name" value="Lactamase_B"/>
    <property type="match status" value="1"/>
</dbReference>
<comment type="function">
    <text evidence="7">Thiolesterase that catalyzes the hydrolysis of S-D-lactoyl-glutathione to form glutathione and D-lactic acid.</text>
</comment>
<feature type="binding site" evidence="7">
    <location>
        <position position="64"/>
    </location>
    <ligand>
        <name>Zn(2+)</name>
        <dbReference type="ChEBI" id="CHEBI:29105"/>
        <label>2</label>
    </ligand>
</feature>
<evidence type="ECO:0000256" key="1">
    <source>
        <dbReference type="ARBA" id="ARBA00001623"/>
    </source>
</evidence>